<organism evidence="2 3">
    <name type="scientific">Streptomyces griseofuscus</name>
    <dbReference type="NCBI Taxonomy" id="146922"/>
    <lineage>
        <taxon>Bacteria</taxon>
        <taxon>Bacillati</taxon>
        <taxon>Actinomycetota</taxon>
        <taxon>Actinomycetes</taxon>
        <taxon>Kitasatosporales</taxon>
        <taxon>Streptomycetaceae</taxon>
        <taxon>Streptomyces</taxon>
    </lineage>
</organism>
<dbReference type="GeneID" id="91464144"/>
<evidence type="ECO:0000313" key="2">
    <source>
        <dbReference type="EMBL" id="QNT94865.1"/>
    </source>
</evidence>
<proteinExistence type="predicted"/>
<evidence type="ECO:0000256" key="1">
    <source>
        <dbReference type="SAM" id="MobiDB-lite"/>
    </source>
</evidence>
<sequence>MTDPTTPADRRPDNVRTTAGNRTAPLDDALGALLGIPLRDRIDRHLLEGQRAEATVQRVRQVPRRPESQMDAGAYARGWEACRNAVDQALADPDTAAADADSRPFSDLSRSGLLWLINHSLLHPSGLALTLHTDDFGHAIGWSLVRSPDGGPWTFSDAIDADGERRARATLDTALRSGPDSVRTDQDDRPGVGGIVTGTALVGGTGCELTSADTVRTVSGGTRPDSPDTGSSGFRFEYRARVSRDLAGAAFAEGFAALRQEIDAAQMQPGEDAAPAVLPDTGPSHAG</sequence>
<feature type="region of interest" description="Disordered" evidence="1">
    <location>
        <begin position="266"/>
        <end position="287"/>
    </location>
</feature>
<dbReference type="EMBL" id="CP051006">
    <property type="protein sequence ID" value="QNT94865.1"/>
    <property type="molecule type" value="Genomic_DNA"/>
</dbReference>
<dbReference type="KEGG" id="sgf:HEP81_04592"/>
<gene>
    <name evidence="2" type="ORF">HEP81_04592</name>
</gene>
<accession>A0A7H1Q3I5</accession>
<dbReference type="AlphaFoldDB" id="A0A7H1Q3I5"/>
<dbReference type="Proteomes" id="UP000516422">
    <property type="component" value="Chromosome"/>
</dbReference>
<feature type="region of interest" description="Disordered" evidence="1">
    <location>
        <begin position="1"/>
        <end position="23"/>
    </location>
</feature>
<name>A0A7H1Q3I5_9ACTN</name>
<reference evidence="2 3" key="1">
    <citation type="submission" date="2020-04" db="EMBL/GenBank/DDBJ databases">
        <title>Characterization and engineering of Streptomyces griseofuscus DSM40191 as a potential heterologous host for expression of BGCs.</title>
        <authorList>
            <person name="Gren T."/>
            <person name="Whitford C.M."/>
            <person name="Mohite O.S."/>
            <person name="Joergensen T.S."/>
            <person name="Nielsen J.B."/>
            <person name="Lee S.Y."/>
            <person name="Weber T."/>
        </authorList>
    </citation>
    <scope>NUCLEOTIDE SEQUENCE [LARGE SCALE GENOMIC DNA]</scope>
    <source>
        <strain evidence="2 3">DSM 40191</strain>
    </source>
</reference>
<evidence type="ECO:0000313" key="3">
    <source>
        <dbReference type="Proteomes" id="UP000516422"/>
    </source>
</evidence>
<dbReference type="RefSeq" id="WP_037653680.1">
    <property type="nucleotide sequence ID" value="NZ_CP051006.1"/>
</dbReference>
<protein>
    <submittedName>
        <fullName evidence="2">Uncharacterized protein</fullName>
    </submittedName>
</protein>